<dbReference type="Proteomes" id="UP000027190">
    <property type="component" value="Unassembled WGS sequence"/>
</dbReference>
<dbReference type="SUPFAM" id="SSF53448">
    <property type="entry name" value="Nucleotide-diphospho-sugar transferases"/>
    <property type="match status" value="1"/>
</dbReference>
<name>A0A062U944_9PROT</name>
<dbReference type="OrthoDB" id="5291101at2"/>
<feature type="domain" description="Glycosyltransferase 2-like" evidence="1">
    <location>
        <begin position="8"/>
        <end position="135"/>
    </location>
</feature>
<proteinExistence type="predicted"/>
<dbReference type="InterPro" id="IPR029044">
    <property type="entry name" value="Nucleotide-diphossugar_trans"/>
</dbReference>
<sequence length="323" mass="36418">MQLPRVVSVIVGTRNRPDTLRDALASIRAIEGPDLTFEILVGDNGTTPETERVVAEFGGIYAKTDVYGCPAARNVAMHKMSGEFVAFLDDDDVWTRDNIRPQIALLDANPDFAAAFGQILITNQSLEPIEPAWPTEWPEDNNIYLKMLSGYFPQVGATVVRGDIARECGLMDESLIGDSDWDWQLRFVRDHQVGFVPVVAVKCRARPPGSFDVLQAKRAKYTRKIFFRHARETLTRWSSPVAVAKSYYRSIEGYYYYFTDAAIDRSENSDRPSARAAFWCAFKLHPFRLISSIIRPSALRRAFRLTFMPWAGHGALKQDKSGA</sequence>
<dbReference type="CDD" id="cd00761">
    <property type="entry name" value="Glyco_tranf_GTA_type"/>
    <property type="match status" value="1"/>
</dbReference>
<comment type="caution">
    <text evidence="2">The sequence shown here is derived from an EMBL/GenBank/DDBJ whole genome shotgun (WGS) entry which is preliminary data.</text>
</comment>
<dbReference type="eggNOG" id="COG1216">
    <property type="taxonomic scope" value="Bacteria"/>
</dbReference>
<reference evidence="2 3" key="1">
    <citation type="journal article" date="2014" name="Antonie Van Leeuwenhoek">
        <title>Hyphomonas beringensis sp. nov. and Hyphomonas chukchiensis sp. nov., isolated from surface seawater of the Bering Sea and Chukchi Sea.</title>
        <authorList>
            <person name="Li C."/>
            <person name="Lai Q."/>
            <person name="Li G."/>
            <person name="Dong C."/>
            <person name="Wang J."/>
            <person name="Liao Y."/>
            <person name="Shao Z."/>
        </authorList>
    </citation>
    <scope>NUCLEOTIDE SEQUENCE [LARGE SCALE GENOMIC DNA]</scope>
    <source>
        <strain evidence="2 3">BH-BN04-4</strain>
    </source>
</reference>
<dbReference type="STRING" id="1280947.HY30_18110"/>
<dbReference type="EMBL" id="AWFG01000038">
    <property type="protein sequence ID" value="KCZ56886.1"/>
    <property type="molecule type" value="Genomic_DNA"/>
</dbReference>
<dbReference type="GO" id="GO:0016758">
    <property type="term" value="F:hexosyltransferase activity"/>
    <property type="evidence" value="ECO:0007669"/>
    <property type="project" value="UniProtKB-ARBA"/>
</dbReference>
<dbReference type="RefSeq" id="WP_051615439.1">
    <property type="nucleotide sequence ID" value="NZ_AWFG01000038.1"/>
</dbReference>
<dbReference type="Gene3D" id="3.90.550.10">
    <property type="entry name" value="Spore Coat Polysaccharide Biosynthesis Protein SpsA, Chain A"/>
    <property type="match status" value="1"/>
</dbReference>
<gene>
    <name evidence="2" type="ORF">HY30_18110</name>
</gene>
<keyword evidence="3" id="KW-1185">Reference proteome</keyword>
<evidence type="ECO:0000259" key="1">
    <source>
        <dbReference type="Pfam" id="PF00535"/>
    </source>
</evidence>
<evidence type="ECO:0000313" key="2">
    <source>
        <dbReference type="EMBL" id="KCZ56886.1"/>
    </source>
</evidence>
<dbReference type="PANTHER" id="PTHR22916">
    <property type="entry name" value="GLYCOSYLTRANSFERASE"/>
    <property type="match status" value="1"/>
</dbReference>
<dbReference type="AlphaFoldDB" id="A0A062U944"/>
<dbReference type="PATRIC" id="fig|1280947.3.peg.2469"/>
<organism evidence="2 3">
    <name type="scientific">Hyphomonas chukchiensis</name>
    <dbReference type="NCBI Taxonomy" id="1280947"/>
    <lineage>
        <taxon>Bacteria</taxon>
        <taxon>Pseudomonadati</taxon>
        <taxon>Pseudomonadota</taxon>
        <taxon>Alphaproteobacteria</taxon>
        <taxon>Hyphomonadales</taxon>
        <taxon>Hyphomonadaceae</taxon>
        <taxon>Hyphomonas</taxon>
    </lineage>
</organism>
<accession>A0A062U944</accession>
<protein>
    <recommendedName>
        <fullName evidence="1">Glycosyltransferase 2-like domain-containing protein</fullName>
    </recommendedName>
</protein>
<dbReference type="PANTHER" id="PTHR22916:SF3">
    <property type="entry name" value="UDP-GLCNAC:BETAGAL BETA-1,3-N-ACETYLGLUCOSAMINYLTRANSFERASE-LIKE PROTEIN 1"/>
    <property type="match status" value="1"/>
</dbReference>
<dbReference type="Pfam" id="PF00535">
    <property type="entry name" value="Glycos_transf_2"/>
    <property type="match status" value="1"/>
</dbReference>
<dbReference type="InterPro" id="IPR001173">
    <property type="entry name" value="Glyco_trans_2-like"/>
</dbReference>
<evidence type="ECO:0000313" key="3">
    <source>
        <dbReference type="Proteomes" id="UP000027190"/>
    </source>
</evidence>